<evidence type="ECO:0000313" key="1">
    <source>
        <dbReference type="EMBL" id="QNK40242.1"/>
    </source>
</evidence>
<gene>
    <name evidence="1" type="ORF">HCR03_16425</name>
</gene>
<accession>A0A7G8T9F1</accession>
<dbReference type="AlphaFoldDB" id="A0A7G8T9F1"/>
<evidence type="ECO:0000313" key="2">
    <source>
        <dbReference type="Proteomes" id="UP000515909"/>
    </source>
</evidence>
<sequence length="141" mass="16081">MYAVDFSLCVKKLLEEYHFNVETLAKYLSLSVESIYKIAQGSMGELPADNEERTRIANRIMFLSTVPEDKPDVKVKAFLETLLSYHRLSKETIAKMAGIDISDMDLFLSDQGAEMDAEIKYKIAAVTMALRFFLKDNEPKQ</sequence>
<name>A0A7G8T9F1_9FIRM</name>
<reference evidence="1 2" key="1">
    <citation type="submission" date="2020-08" db="EMBL/GenBank/DDBJ databases">
        <title>The isolate Caproiciproducens sp. 7D4C2 produces n-caproate at mildly acidic conditions from hexoses: genome and rBOX comparison with related strains and chain-elongating bacteria.</title>
        <authorList>
            <person name="Esquivel-Elizondo S."/>
            <person name="Bagci C."/>
            <person name="Temovska M."/>
            <person name="Jeon B.S."/>
            <person name="Bessarab I."/>
            <person name="Williams R.B.H."/>
            <person name="Huson D.H."/>
            <person name="Angenent L.T."/>
        </authorList>
    </citation>
    <scope>NUCLEOTIDE SEQUENCE [LARGE SCALE GENOMIC DNA]</scope>
    <source>
        <strain evidence="1 2">7D4C2</strain>
    </source>
</reference>
<dbReference type="KEGG" id="cfem:HCR03_16425"/>
<dbReference type="RefSeq" id="WP_187035435.1">
    <property type="nucleotide sequence ID" value="NZ_CP060286.1"/>
</dbReference>
<protein>
    <submittedName>
        <fullName evidence="1">Uncharacterized protein</fullName>
    </submittedName>
</protein>
<dbReference type="EMBL" id="CP060286">
    <property type="protein sequence ID" value="QNK40242.1"/>
    <property type="molecule type" value="Genomic_DNA"/>
</dbReference>
<proteinExistence type="predicted"/>
<organism evidence="1 2">
    <name type="scientific">Caproicibacter fermentans</name>
    <dbReference type="NCBI Taxonomy" id="2576756"/>
    <lineage>
        <taxon>Bacteria</taxon>
        <taxon>Bacillati</taxon>
        <taxon>Bacillota</taxon>
        <taxon>Clostridia</taxon>
        <taxon>Eubacteriales</taxon>
        <taxon>Acutalibacteraceae</taxon>
        <taxon>Caproicibacter</taxon>
    </lineage>
</organism>
<dbReference type="Pfam" id="PF20317">
    <property type="entry name" value="HTH_60"/>
    <property type="match status" value="1"/>
</dbReference>
<dbReference type="Proteomes" id="UP000515909">
    <property type="component" value="Chromosome"/>
</dbReference>
<dbReference type="InterPro" id="IPR046930">
    <property type="entry name" value="HTH_60"/>
</dbReference>